<comment type="caution">
    <text evidence="1">The sequence shown here is derived from an EMBL/GenBank/DDBJ whole genome shotgun (WGS) entry which is preliminary data.</text>
</comment>
<keyword evidence="2" id="KW-1185">Reference proteome</keyword>
<dbReference type="EMBL" id="JABWDY010032661">
    <property type="protein sequence ID" value="KAF5184015.1"/>
    <property type="molecule type" value="Genomic_DNA"/>
</dbReference>
<name>A0A7J6VIG9_THATH</name>
<gene>
    <name evidence="1" type="ORF">FRX31_026398</name>
</gene>
<organism evidence="1 2">
    <name type="scientific">Thalictrum thalictroides</name>
    <name type="common">Rue-anemone</name>
    <name type="synonym">Anemone thalictroides</name>
    <dbReference type="NCBI Taxonomy" id="46969"/>
    <lineage>
        <taxon>Eukaryota</taxon>
        <taxon>Viridiplantae</taxon>
        <taxon>Streptophyta</taxon>
        <taxon>Embryophyta</taxon>
        <taxon>Tracheophyta</taxon>
        <taxon>Spermatophyta</taxon>
        <taxon>Magnoliopsida</taxon>
        <taxon>Ranunculales</taxon>
        <taxon>Ranunculaceae</taxon>
        <taxon>Thalictroideae</taxon>
        <taxon>Thalictrum</taxon>
    </lineage>
</organism>
<evidence type="ECO:0000313" key="1">
    <source>
        <dbReference type="EMBL" id="KAF5184015.1"/>
    </source>
</evidence>
<protein>
    <submittedName>
        <fullName evidence="1">Uncharacterized protein</fullName>
    </submittedName>
</protein>
<sequence>IKENKSNGICYFSVLLPTSAIGIPVRLQKIGFKIVIYNLGTSCCFQNYLLQYIIRLQEICPSPIEVKSEDMDDAHAPGSSILAKGKKLLPL</sequence>
<dbReference type="AlphaFoldDB" id="A0A7J6VIG9"/>
<proteinExistence type="predicted"/>
<reference evidence="1 2" key="1">
    <citation type="submission" date="2020-06" db="EMBL/GenBank/DDBJ databases">
        <title>Transcriptomic and genomic resources for Thalictrum thalictroides and T. hernandezii: Facilitating candidate gene discovery in an emerging model plant lineage.</title>
        <authorList>
            <person name="Arias T."/>
            <person name="Riano-Pachon D.M."/>
            <person name="Di Stilio V.S."/>
        </authorList>
    </citation>
    <scope>NUCLEOTIDE SEQUENCE [LARGE SCALE GENOMIC DNA]</scope>
    <source>
        <strain evidence="2">cv. WT478/WT964</strain>
        <tissue evidence="1">Leaves</tissue>
    </source>
</reference>
<evidence type="ECO:0000313" key="2">
    <source>
        <dbReference type="Proteomes" id="UP000554482"/>
    </source>
</evidence>
<feature type="non-terminal residue" evidence="1">
    <location>
        <position position="91"/>
    </location>
</feature>
<dbReference type="Proteomes" id="UP000554482">
    <property type="component" value="Unassembled WGS sequence"/>
</dbReference>
<accession>A0A7J6VIG9</accession>